<dbReference type="InterPro" id="IPR015813">
    <property type="entry name" value="Pyrv/PenolPyrv_kinase-like_dom"/>
</dbReference>
<dbReference type="RefSeq" id="WP_349638820.1">
    <property type="nucleotide sequence ID" value="NZ_CP090958.1"/>
</dbReference>
<comment type="similarity">
    <text evidence="1">Belongs to the HpcH/HpaI aldolase family.</text>
</comment>
<dbReference type="PANTHER" id="PTHR30502:SF0">
    <property type="entry name" value="PHOSPHOENOLPYRUVATE CARBOXYLASE FAMILY PROTEIN"/>
    <property type="match status" value="1"/>
</dbReference>
<dbReference type="InterPro" id="IPR005000">
    <property type="entry name" value="Aldolase/citrate-lyase_domain"/>
</dbReference>
<dbReference type="GO" id="GO:0016829">
    <property type="term" value="F:lyase activity"/>
    <property type="evidence" value="ECO:0007669"/>
    <property type="project" value="UniProtKB-KW"/>
</dbReference>
<feature type="domain" description="HpcH/HpaI aldolase/citrate lyase" evidence="4">
    <location>
        <begin position="40"/>
        <end position="244"/>
    </location>
</feature>
<dbReference type="InterPro" id="IPR040442">
    <property type="entry name" value="Pyrv_kinase-like_dom_sf"/>
</dbReference>
<gene>
    <name evidence="5" type="ORF">LWF01_18380</name>
</gene>
<dbReference type="Pfam" id="PF03328">
    <property type="entry name" value="HpcH_HpaI"/>
    <property type="match status" value="1"/>
</dbReference>
<proteinExistence type="inferred from homology"/>
<dbReference type="Gene3D" id="3.20.20.60">
    <property type="entry name" value="Phosphoenolpyruvate-binding domains"/>
    <property type="match status" value="1"/>
</dbReference>
<dbReference type="InterPro" id="IPR050251">
    <property type="entry name" value="HpcH-HpaI_aldolase"/>
</dbReference>
<evidence type="ECO:0000259" key="4">
    <source>
        <dbReference type="Pfam" id="PF03328"/>
    </source>
</evidence>
<evidence type="ECO:0000256" key="3">
    <source>
        <dbReference type="ARBA" id="ARBA00023239"/>
    </source>
</evidence>
<reference evidence="5 6" key="1">
    <citation type="submission" date="2023-05" db="EMBL/GenBank/DDBJ databases">
        <title>Lithophilousrod everest ZFBP1038 complete genpme.</title>
        <authorList>
            <person name="Tian M."/>
        </authorList>
    </citation>
    <scope>NUCLEOTIDE SEQUENCE [LARGE SCALE GENOMIC DNA]</scope>
    <source>
        <strain evidence="5 6">ZFBP1038</strain>
    </source>
</reference>
<evidence type="ECO:0000256" key="2">
    <source>
        <dbReference type="ARBA" id="ARBA00022723"/>
    </source>
</evidence>
<evidence type="ECO:0000313" key="6">
    <source>
        <dbReference type="Proteomes" id="UP001209083"/>
    </source>
</evidence>
<name>A0ABY8QUR1_9MICO</name>
<dbReference type="Proteomes" id="UP001209083">
    <property type="component" value="Chromosome"/>
</dbReference>
<sequence>MSEPPQARRSVREKLAAGEPILGTFVMEFATNGIGRLTDGAGADFVLYDGEHTGWSWETLAGLLATTRHTGLASWVRVPGHDPSFISRALDIGAQGVMVPFVNTPEQATRLASAAKYPPVGTRGAAFGIAHDDYIAGAIDDKISTANRDGLLIAQIESEQGVHNAAGIAAVDGVDVLFVGPLDLSISLGIPGQFDDERFIQALTTVAHAALGQGKGLGILTTSTRMAETALGLGYRVIAHSADLWIYQSALRNSLERLRELHATVASRGSTAG</sequence>
<accession>A0ABY8QUR1</accession>
<dbReference type="PANTHER" id="PTHR30502">
    <property type="entry name" value="2-KETO-3-DEOXY-L-RHAMNONATE ALDOLASE"/>
    <property type="match status" value="1"/>
</dbReference>
<keyword evidence="2" id="KW-0479">Metal-binding</keyword>
<evidence type="ECO:0000313" key="5">
    <source>
        <dbReference type="EMBL" id="WGW12024.1"/>
    </source>
</evidence>
<keyword evidence="6" id="KW-1185">Reference proteome</keyword>
<dbReference type="SUPFAM" id="SSF51621">
    <property type="entry name" value="Phosphoenolpyruvate/pyruvate domain"/>
    <property type="match status" value="1"/>
</dbReference>
<dbReference type="EMBL" id="CP090958">
    <property type="protein sequence ID" value="WGW12024.1"/>
    <property type="molecule type" value="Genomic_DNA"/>
</dbReference>
<evidence type="ECO:0000256" key="1">
    <source>
        <dbReference type="ARBA" id="ARBA00005568"/>
    </source>
</evidence>
<protein>
    <submittedName>
        <fullName evidence="5">Aldolase/citrate lyase family protein</fullName>
    </submittedName>
</protein>
<keyword evidence="3 5" id="KW-0456">Lyase</keyword>
<organism evidence="5 6">
    <name type="scientific">Saxibacter everestensis</name>
    <dbReference type="NCBI Taxonomy" id="2909229"/>
    <lineage>
        <taxon>Bacteria</taxon>
        <taxon>Bacillati</taxon>
        <taxon>Actinomycetota</taxon>
        <taxon>Actinomycetes</taxon>
        <taxon>Micrococcales</taxon>
        <taxon>Brevibacteriaceae</taxon>
        <taxon>Saxibacter</taxon>
    </lineage>
</organism>